<feature type="domain" description="ATP-grasp" evidence="5">
    <location>
        <begin position="120"/>
        <end position="322"/>
    </location>
</feature>
<comment type="caution">
    <text evidence="6">The sequence shown here is derived from an EMBL/GenBank/DDBJ whole genome shotgun (WGS) entry which is preliminary data.</text>
</comment>
<dbReference type="Gene3D" id="3.40.50.20">
    <property type="match status" value="1"/>
</dbReference>
<dbReference type="Gene3D" id="3.30.470.20">
    <property type="entry name" value="ATP-grasp fold, B domain"/>
    <property type="match status" value="2"/>
</dbReference>
<name>A0A2H0BVT0_9BACT</name>
<dbReference type="GO" id="GO:0046872">
    <property type="term" value="F:metal ion binding"/>
    <property type="evidence" value="ECO:0007669"/>
    <property type="project" value="InterPro"/>
</dbReference>
<keyword evidence="2 4" id="KW-0547">Nucleotide-binding</keyword>
<dbReference type="PROSITE" id="PS50975">
    <property type="entry name" value="ATP_GRASP"/>
    <property type="match status" value="2"/>
</dbReference>
<dbReference type="SUPFAM" id="SSF56059">
    <property type="entry name" value="Glutathione synthetase ATP-binding domain-like"/>
    <property type="match status" value="2"/>
</dbReference>
<evidence type="ECO:0000256" key="1">
    <source>
        <dbReference type="ARBA" id="ARBA00022598"/>
    </source>
</evidence>
<evidence type="ECO:0000256" key="2">
    <source>
        <dbReference type="ARBA" id="ARBA00022741"/>
    </source>
</evidence>
<evidence type="ECO:0000256" key="4">
    <source>
        <dbReference type="PROSITE-ProRule" id="PRU00409"/>
    </source>
</evidence>
<dbReference type="InterPro" id="IPR011095">
    <property type="entry name" value="Dala_Dala_lig_C"/>
</dbReference>
<sequence>DSKVEPPSAKNLLVVNTGYYKKKFIFARLKELGYRIYCLNSEVNWAKDYVTDWVISDNYNHVQAVSDTVSFIRKKLIKLDGVITFWEDDVLLTAKLVDALGLKGSSFTIASRARNKLFFREFCKANNLPTPAHLQISSKEDLLKIKENLEFPIVLKPAYGTLTALVIKVECLSELEMLYSYMVKNLSTQTETALHDGLDIFAEEYIDGDEVDIDLVLQNGKVKVAIVSDNYDKSRGKFFLDKGQATPSNLPPTHQKELIEMAEQVLEKMGITDGCIHFEAKYSKSGPVPLEINLRMGGDYIYSYILAVWGIDLIKLAASVACGEYIDSTRELKPKKYIIGWDFSTEQSGILNEVSIHPKLKKKPYFEDMLLYKELGDAVLVPPEGVETIGWITVSGENPLDVNDNLQEALEQVQLKVTKFDYQSFAGKAQKNNFLSSARIAKKYLLQKEKVNYVSSTELKKLDIALVTNIDQYQESDYNNYYVKVKDGLIKKGFKIEEILSESSYVILTKLRQFDYDYIINLINIELGNSKPSFHNLQAIEISGIPFTGATSFIARQLLDKIQIRKLLDFHDVPLPDWDYLFELEDEIKEELIYPLIVKPATHDFKIGINNESLITKPEKLRPQIQKMMHYYNCPVVVEEFLEGDEYEVIVIGNDDNDLEALPLNKLVFQKNKSKLSLGGIGTIADYIKSSYPAKDINPKLEKLLIELSFDIFTILDCRDYARFDFRLDEDGNPSLIDVNVSPFIQYTTPKFDYAKLYEQILQKSVNNYRKQAVTMGKPRNE</sequence>
<organism evidence="6 7">
    <name type="scientific">Candidatus Roizmanbacteria bacterium CG22_combo_CG10-13_8_21_14_all_38_20</name>
    <dbReference type="NCBI Taxonomy" id="1974862"/>
    <lineage>
        <taxon>Bacteria</taxon>
        <taxon>Candidatus Roizmaniibacteriota</taxon>
    </lineage>
</organism>
<dbReference type="Pfam" id="PF13535">
    <property type="entry name" value="ATP-grasp_4"/>
    <property type="match status" value="1"/>
</dbReference>
<dbReference type="GO" id="GO:0005524">
    <property type="term" value="F:ATP binding"/>
    <property type="evidence" value="ECO:0007669"/>
    <property type="project" value="UniProtKB-UniRule"/>
</dbReference>
<evidence type="ECO:0000256" key="3">
    <source>
        <dbReference type="ARBA" id="ARBA00022840"/>
    </source>
</evidence>
<evidence type="ECO:0000313" key="6">
    <source>
        <dbReference type="EMBL" id="PIP61150.1"/>
    </source>
</evidence>
<evidence type="ECO:0000313" key="7">
    <source>
        <dbReference type="Proteomes" id="UP000231246"/>
    </source>
</evidence>
<dbReference type="InterPro" id="IPR052032">
    <property type="entry name" value="ATP-dep_AA_Ligase"/>
</dbReference>
<dbReference type="Proteomes" id="UP000231246">
    <property type="component" value="Unassembled WGS sequence"/>
</dbReference>
<feature type="domain" description="ATP-grasp" evidence="5">
    <location>
        <begin position="565"/>
        <end position="766"/>
    </location>
</feature>
<dbReference type="InterPro" id="IPR011761">
    <property type="entry name" value="ATP-grasp"/>
</dbReference>
<evidence type="ECO:0000259" key="5">
    <source>
        <dbReference type="PROSITE" id="PS50975"/>
    </source>
</evidence>
<dbReference type="PANTHER" id="PTHR43585">
    <property type="entry name" value="FUMIPYRROLE BIOSYNTHESIS PROTEIN C"/>
    <property type="match status" value="1"/>
</dbReference>
<dbReference type="PANTHER" id="PTHR43585:SF2">
    <property type="entry name" value="ATP-GRASP ENZYME FSQD"/>
    <property type="match status" value="1"/>
</dbReference>
<proteinExistence type="predicted"/>
<keyword evidence="3 4" id="KW-0067">ATP-binding</keyword>
<dbReference type="Pfam" id="PF07478">
    <property type="entry name" value="Dala_Dala_lig_C"/>
    <property type="match status" value="1"/>
</dbReference>
<reference evidence="6 7" key="1">
    <citation type="submission" date="2017-09" db="EMBL/GenBank/DDBJ databases">
        <title>Depth-based differentiation of microbial function through sediment-hosted aquifers and enrichment of novel symbionts in the deep terrestrial subsurface.</title>
        <authorList>
            <person name="Probst A.J."/>
            <person name="Ladd B."/>
            <person name="Jarett J.K."/>
            <person name="Geller-Mcgrath D.E."/>
            <person name="Sieber C.M."/>
            <person name="Emerson J.B."/>
            <person name="Anantharaman K."/>
            <person name="Thomas B.C."/>
            <person name="Malmstrom R."/>
            <person name="Stieglmeier M."/>
            <person name="Klingl A."/>
            <person name="Woyke T."/>
            <person name="Ryan C.M."/>
            <person name="Banfield J.F."/>
        </authorList>
    </citation>
    <scope>NUCLEOTIDE SEQUENCE [LARGE SCALE GENOMIC DNA]</scope>
    <source>
        <strain evidence="6">CG22_combo_CG10-13_8_21_14_all_38_20</strain>
    </source>
</reference>
<feature type="non-terminal residue" evidence="6">
    <location>
        <position position="1"/>
    </location>
</feature>
<dbReference type="AlphaFoldDB" id="A0A2H0BVT0"/>
<accession>A0A2H0BVT0</accession>
<dbReference type="Gene3D" id="3.30.1490.20">
    <property type="entry name" value="ATP-grasp fold, A domain"/>
    <property type="match status" value="1"/>
</dbReference>
<dbReference type="EMBL" id="PCTA01000033">
    <property type="protein sequence ID" value="PIP61150.1"/>
    <property type="molecule type" value="Genomic_DNA"/>
</dbReference>
<gene>
    <name evidence="6" type="ORF">COW99_05145</name>
</gene>
<keyword evidence="1" id="KW-0436">Ligase</keyword>
<protein>
    <recommendedName>
        <fullName evidence="5">ATP-grasp domain-containing protein</fullName>
    </recommendedName>
</protein>
<dbReference type="InterPro" id="IPR013815">
    <property type="entry name" value="ATP_grasp_subdomain_1"/>
</dbReference>
<dbReference type="GO" id="GO:0008716">
    <property type="term" value="F:D-alanine-D-alanine ligase activity"/>
    <property type="evidence" value="ECO:0007669"/>
    <property type="project" value="InterPro"/>
</dbReference>